<name>A0A545TTP8_9PROT</name>
<feature type="domain" description="Flavin reductase like" evidence="3">
    <location>
        <begin position="12"/>
        <end position="157"/>
    </location>
</feature>
<dbReference type="EMBL" id="VHSH01000003">
    <property type="protein sequence ID" value="TQV80588.1"/>
    <property type="molecule type" value="Genomic_DNA"/>
</dbReference>
<keyword evidence="2" id="KW-0560">Oxidoreductase</keyword>
<dbReference type="InterPro" id="IPR002563">
    <property type="entry name" value="Flavin_Rdtase-like_dom"/>
</dbReference>
<dbReference type="OrthoDB" id="9792858at2"/>
<evidence type="ECO:0000313" key="5">
    <source>
        <dbReference type="Proteomes" id="UP000315252"/>
    </source>
</evidence>
<comment type="caution">
    <text evidence="4">The sequence shown here is derived from an EMBL/GenBank/DDBJ whole genome shotgun (WGS) entry which is preliminary data.</text>
</comment>
<evidence type="ECO:0000259" key="3">
    <source>
        <dbReference type="SMART" id="SM00903"/>
    </source>
</evidence>
<dbReference type="SMART" id="SM00903">
    <property type="entry name" value="Flavin_Reduct"/>
    <property type="match status" value="1"/>
</dbReference>
<dbReference type="PANTHER" id="PTHR30466:SF11">
    <property type="entry name" value="FLAVIN-DEPENDENT MONOOXYGENASE, REDUCTASE SUBUNIT HSAB"/>
    <property type="match status" value="1"/>
</dbReference>
<dbReference type="AlphaFoldDB" id="A0A545TTP8"/>
<comment type="similarity">
    <text evidence="1">Belongs to the non-flavoprotein flavin reductase family.</text>
</comment>
<evidence type="ECO:0000256" key="2">
    <source>
        <dbReference type="ARBA" id="ARBA00023002"/>
    </source>
</evidence>
<reference evidence="4 5" key="1">
    <citation type="submission" date="2019-06" db="EMBL/GenBank/DDBJ databases">
        <title>Whole genome sequence for Rhodospirillaceae sp. R148.</title>
        <authorList>
            <person name="Wang G."/>
        </authorList>
    </citation>
    <scope>NUCLEOTIDE SEQUENCE [LARGE SCALE GENOMIC DNA]</scope>
    <source>
        <strain evidence="4 5">R148</strain>
    </source>
</reference>
<dbReference type="GO" id="GO:0042602">
    <property type="term" value="F:riboflavin reductase (NADPH) activity"/>
    <property type="evidence" value="ECO:0007669"/>
    <property type="project" value="TreeGrafter"/>
</dbReference>
<dbReference type="InterPro" id="IPR050268">
    <property type="entry name" value="NADH-dep_flavin_reductase"/>
</dbReference>
<dbReference type="PANTHER" id="PTHR30466">
    <property type="entry name" value="FLAVIN REDUCTASE"/>
    <property type="match status" value="1"/>
</dbReference>
<dbReference type="Proteomes" id="UP000315252">
    <property type="component" value="Unassembled WGS sequence"/>
</dbReference>
<dbReference type="Pfam" id="PF01613">
    <property type="entry name" value="Flavin_Reduct"/>
    <property type="match status" value="1"/>
</dbReference>
<evidence type="ECO:0000313" key="4">
    <source>
        <dbReference type="EMBL" id="TQV80588.1"/>
    </source>
</evidence>
<dbReference type="RefSeq" id="WP_142896302.1">
    <property type="nucleotide sequence ID" value="NZ_ML660054.1"/>
</dbReference>
<organism evidence="4 5">
    <name type="scientific">Denitrobaculum tricleocarpae</name>
    <dbReference type="NCBI Taxonomy" id="2591009"/>
    <lineage>
        <taxon>Bacteria</taxon>
        <taxon>Pseudomonadati</taxon>
        <taxon>Pseudomonadota</taxon>
        <taxon>Alphaproteobacteria</taxon>
        <taxon>Rhodospirillales</taxon>
        <taxon>Rhodospirillaceae</taxon>
        <taxon>Denitrobaculum</taxon>
    </lineage>
</organism>
<dbReference type="GO" id="GO:0010181">
    <property type="term" value="F:FMN binding"/>
    <property type="evidence" value="ECO:0007669"/>
    <property type="project" value="InterPro"/>
</dbReference>
<sequence length="160" mass="17126">MKFDSQDYRTALGCYATGVAVVSVLDDAGLPRGVTVNSFNSVSLEPPLVSFCIDRAAFSFPCFQNAEHFVVNVLAEPQEALSVRFASPKPDKWDGIPYDVWESGAPILPGCLVNLECALDAVHDAGDHIIVVGKVTRLAMGAAGSRPLLYFRGAYSKMAG</sequence>
<evidence type="ECO:0000256" key="1">
    <source>
        <dbReference type="ARBA" id="ARBA00008898"/>
    </source>
</evidence>
<gene>
    <name evidence="4" type="ORF">FKG95_10470</name>
</gene>
<dbReference type="SUPFAM" id="SSF50475">
    <property type="entry name" value="FMN-binding split barrel"/>
    <property type="match status" value="1"/>
</dbReference>
<protein>
    <submittedName>
        <fullName evidence="4">Flavin reductase family protein</fullName>
    </submittedName>
</protein>
<dbReference type="Gene3D" id="2.30.110.10">
    <property type="entry name" value="Electron Transport, Fmn-binding Protein, Chain A"/>
    <property type="match status" value="1"/>
</dbReference>
<keyword evidence="5" id="KW-1185">Reference proteome</keyword>
<accession>A0A545TTP8</accession>
<proteinExistence type="inferred from homology"/>
<dbReference type="InterPro" id="IPR012349">
    <property type="entry name" value="Split_barrel_FMN-bd"/>
</dbReference>